<accession>A0ABY9D715</accession>
<gene>
    <name evidence="1" type="ORF">VitviT2T_021455</name>
</gene>
<keyword evidence="2" id="KW-1185">Reference proteome</keyword>
<evidence type="ECO:0000313" key="2">
    <source>
        <dbReference type="Proteomes" id="UP001227230"/>
    </source>
</evidence>
<evidence type="ECO:0000313" key="1">
    <source>
        <dbReference type="EMBL" id="WKA03340.1"/>
    </source>
</evidence>
<dbReference type="InterPro" id="IPR021109">
    <property type="entry name" value="Peptidase_aspartic_dom_sf"/>
</dbReference>
<sequence length="215" mass="23593">MLQFSQLGMPLSRAFQKLAEGGLLTALAPKPPPQPMPPHFRLDLHCAYHQGPGHDTNHCSALRHAIQDLIDQGLVNLGQPSVTTNPLPAHTTHSMSPLLVVFITCILLSHRVQSVLLNNGSALNVYPLATVVTLDFAPSDFGSSTQTLRAYNSTQREVMGTLTIDLLIGLTTFSILFQVLRIPSFFDLLLGRPWIHQARAIPSSLHQKVKFIHDG</sequence>
<dbReference type="Proteomes" id="UP001227230">
    <property type="component" value="Chromosome 14"/>
</dbReference>
<proteinExistence type="predicted"/>
<dbReference type="Gene3D" id="2.40.70.10">
    <property type="entry name" value="Acid Proteases"/>
    <property type="match status" value="1"/>
</dbReference>
<dbReference type="PANTHER" id="PTHR32108">
    <property type="entry name" value="DNA-DIRECTED RNA POLYMERASE SUBUNIT ALPHA"/>
    <property type="match status" value="1"/>
</dbReference>
<protein>
    <submittedName>
        <fullName evidence="1">Uncharacterized protein</fullName>
    </submittedName>
</protein>
<name>A0ABY9D715_VITVI</name>
<organism evidence="1 2">
    <name type="scientific">Vitis vinifera</name>
    <name type="common">Grape</name>
    <dbReference type="NCBI Taxonomy" id="29760"/>
    <lineage>
        <taxon>Eukaryota</taxon>
        <taxon>Viridiplantae</taxon>
        <taxon>Streptophyta</taxon>
        <taxon>Embryophyta</taxon>
        <taxon>Tracheophyta</taxon>
        <taxon>Spermatophyta</taxon>
        <taxon>Magnoliopsida</taxon>
        <taxon>eudicotyledons</taxon>
        <taxon>Gunneridae</taxon>
        <taxon>Pentapetalae</taxon>
        <taxon>rosids</taxon>
        <taxon>Vitales</taxon>
        <taxon>Vitaceae</taxon>
        <taxon>Viteae</taxon>
        <taxon>Vitis</taxon>
    </lineage>
</organism>
<reference evidence="1 2" key="1">
    <citation type="journal article" date="2023" name="Hortic Res">
        <title>The complete reference genome for grapevine (Vitis vinifera L.) genetics and breeding.</title>
        <authorList>
            <person name="Shi X."/>
            <person name="Cao S."/>
            <person name="Wang X."/>
            <person name="Huang S."/>
            <person name="Wang Y."/>
            <person name="Liu Z."/>
            <person name="Liu W."/>
            <person name="Leng X."/>
            <person name="Peng Y."/>
            <person name="Wang N."/>
            <person name="Wang Y."/>
            <person name="Ma Z."/>
            <person name="Xu X."/>
            <person name="Zhang F."/>
            <person name="Xue H."/>
            <person name="Zhong H."/>
            <person name="Wang Y."/>
            <person name="Zhang K."/>
            <person name="Velt A."/>
            <person name="Avia K."/>
            <person name="Holtgrawe D."/>
            <person name="Grimplet J."/>
            <person name="Matus J.T."/>
            <person name="Ware D."/>
            <person name="Wu X."/>
            <person name="Wang H."/>
            <person name="Liu C."/>
            <person name="Fang Y."/>
            <person name="Rustenholz C."/>
            <person name="Cheng Z."/>
            <person name="Xiao H."/>
            <person name="Zhou Y."/>
        </authorList>
    </citation>
    <scope>NUCLEOTIDE SEQUENCE [LARGE SCALE GENOMIC DNA]</scope>
    <source>
        <strain evidence="2">cv. Pinot noir / PN40024</strain>
        <tissue evidence="1">Leaf</tissue>
    </source>
</reference>
<dbReference type="EMBL" id="CP126661">
    <property type="protein sequence ID" value="WKA03340.1"/>
    <property type="molecule type" value="Genomic_DNA"/>
</dbReference>